<sequence length="78" mass="9147">MMLKLILSAYTLSAFSVRKIEANANKYTFVWKKSIQNYDKKLTERSTDQYEALLQHEIIPAIKCESEEDLTQSRISHH</sequence>
<reference evidence="1 2" key="1">
    <citation type="submission" date="2012-12" db="EMBL/GenBank/DDBJ databases">
        <title>Novel taxa of Listeriaceae from agricultural environments in the United States.</title>
        <authorList>
            <person name="den Bakker H.C."/>
            <person name="Allred A."/>
            <person name="Warchocki S."/>
            <person name="Wright E.M."/>
            <person name="Burrell A."/>
            <person name="Nightingale K.K."/>
            <person name="Kephart D."/>
            <person name="Wiedmann M."/>
        </authorList>
    </citation>
    <scope>NUCLEOTIDE SEQUENCE [LARGE SCALE GENOMIC DNA]</scope>
    <source>
        <strain evidence="1 2">FSL S10-1203</strain>
    </source>
</reference>
<evidence type="ECO:0000313" key="1">
    <source>
        <dbReference type="EMBL" id="EUJ51530.1"/>
    </source>
</evidence>
<dbReference type="Proteomes" id="UP000019241">
    <property type="component" value="Unassembled WGS sequence"/>
</dbReference>
<evidence type="ECO:0000313" key="2">
    <source>
        <dbReference type="Proteomes" id="UP000019241"/>
    </source>
</evidence>
<protein>
    <submittedName>
        <fullName evidence="1">Transposase</fullName>
    </submittedName>
</protein>
<name>W7DUK4_9LIST</name>
<organism evidence="1 2">
    <name type="scientific">Listeria fleischmannii FSL S10-1203</name>
    <dbReference type="NCBI Taxonomy" id="1265822"/>
    <lineage>
        <taxon>Bacteria</taxon>
        <taxon>Bacillati</taxon>
        <taxon>Bacillota</taxon>
        <taxon>Bacilli</taxon>
        <taxon>Bacillales</taxon>
        <taxon>Listeriaceae</taxon>
        <taxon>Listeria</taxon>
    </lineage>
</organism>
<accession>W7DUK4</accession>
<comment type="caution">
    <text evidence="1">The sequence shown here is derived from an EMBL/GenBank/DDBJ whole genome shotgun (WGS) entry which is preliminary data.</text>
</comment>
<dbReference type="AlphaFoldDB" id="W7DUK4"/>
<proteinExistence type="predicted"/>
<dbReference type="EMBL" id="AODM01000052">
    <property type="protein sequence ID" value="EUJ51530.1"/>
    <property type="molecule type" value="Genomic_DNA"/>
</dbReference>
<gene>
    <name evidence="1" type="ORF">MCOL2_15592</name>
</gene>